<evidence type="ECO:0000259" key="1">
    <source>
        <dbReference type="Pfam" id="PF13649"/>
    </source>
</evidence>
<dbReference type="Gene3D" id="3.40.50.150">
    <property type="entry name" value="Vaccinia Virus protein VP39"/>
    <property type="match status" value="1"/>
</dbReference>
<dbReference type="CDD" id="cd02440">
    <property type="entry name" value="AdoMet_MTases"/>
    <property type="match status" value="1"/>
</dbReference>
<dbReference type="RefSeq" id="WP_377185346.1">
    <property type="nucleotide sequence ID" value="NZ_JBHUPD010000002.1"/>
</dbReference>
<dbReference type="InterPro" id="IPR041698">
    <property type="entry name" value="Methyltransf_25"/>
</dbReference>
<evidence type="ECO:0000313" key="3">
    <source>
        <dbReference type="Proteomes" id="UP001597557"/>
    </source>
</evidence>
<dbReference type="SUPFAM" id="SSF53335">
    <property type="entry name" value="S-adenosyl-L-methionine-dependent methyltransferases"/>
    <property type="match status" value="1"/>
</dbReference>
<dbReference type="GO" id="GO:0032259">
    <property type="term" value="P:methylation"/>
    <property type="evidence" value="ECO:0007669"/>
    <property type="project" value="UniProtKB-KW"/>
</dbReference>
<dbReference type="Proteomes" id="UP001597557">
    <property type="component" value="Unassembled WGS sequence"/>
</dbReference>
<organism evidence="2 3">
    <name type="scientific">Mucilaginibacter ximonensis</name>
    <dbReference type="NCBI Taxonomy" id="538021"/>
    <lineage>
        <taxon>Bacteria</taxon>
        <taxon>Pseudomonadati</taxon>
        <taxon>Bacteroidota</taxon>
        <taxon>Sphingobacteriia</taxon>
        <taxon>Sphingobacteriales</taxon>
        <taxon>Sphingobacteriaceae</taxon>
        <taxon>Mucilaginibacter</taxon>
    </lineage>
</organism>
<dbReference type="Pfam" id="PF13649">
    <property type="entry name" value="Methyltransf_25"/>
    <property type="match status" value="1"/>
</dbReference>
<accession>A0ABW5YDY5</accession>
<comment type="caution">
    <text evidence="2">The sequence shown here is derived from an EMBL/GenBank/DDBJ whole genome shotgun (WGS) entry which is preliminary data.</text>
</comment>
<feature type="domain" description="Methyltransferase" evidence="1">
    <location>
        <begin position="55"/>
        <end position="152"/>
    </location>
</feature>
<name>A0ABW5YDY5_9SPHI</name>
<dbReference type="EC" id="2.1.1.222" evidence="2"/>
<keyword evidence="2" id="KW-0489">Methyltransferase</keyword>
<dbReference type="EC" id="2.1.1.64" evidence="2"/>
<dbReference type="GO" id="GO:0061542">
    <property type="term" value="F:3-demethylubiquinol 3-O-methyltransferase activity"/>
    <property type="evidence" value="ECO:0007669"/>
    <property type="project" value="UniProtKB-EC"/>
</dbReference>
<dbReference type="InterPro" id="IPR029063">
    <property type="entry name" value="SAM-dependent_MTases_sf"/>
</dbReference>
<keyword evidence="2" id="KW-0808">Transferase</keyword>
<sequence length="273" mass="31353">MQTLAPHINEQKAAEAFSAQSAIFDEIYSSNTIVNYKRERVRAHVLKYLKPNSSILELNAGTGEDATYFASLGHKVHATDIAEGMQQKLREKAAQYGLSNLISTEICSFTHLAELKSRGPYEQIFSNFAGLNCTGELDKVLRSLPDLLTDDGVATLVILPRFCLWESLLLFKGLFKTATRRWFSKNGVRAHVEGTHFTCWYYDPQYVIEQVKGKMDVLSIEGLCTIVPPSYIEHFAARYPKAYRFLMKWEGKLRFNRFWRRVGDYYIISLRKK</sequence>
<proteinExistence type="predicted"/>
<dbReference type="GO" id="GO:0102208">
    <property type="term" value="F:2-polyprenyl-6-hydroxyphenol methylase activity"/>
    <property type="evidence" value="ECO:0007669"/>
    <property type="project" value="UniProtKB-EC"/>
</dbReference>
<keyword evidence="3" id="KW-1185">Reference proteome</keyword>
<evidence type="ECO:0000313" key="2">
    <source>
        <dbReference type="EMBL" id="MFD2873032.1"/>
    </source>
</evidence>
<protein>
    <submittedName>
        <fullName evidence="2">Class I SAM-dependent methyltransferase</fullName>
        <ecNumber evidence="2">2.1.1.222</ecNumber>
        <ecNumber evidence="2">2.1.1.64</ecNumber>
    </submittedName>
</protein>
<gene>
    <name evidence="2" type="ORF">ACFS5N_11170</name>
</gene>
<reference evidence="3" key="1">
    <citation type="journal article" date="2019" name="Int. J. Syst. Evol. Microbiol.">
        <title>The Global Catalogue of Microorganisms (GCM) 10K type strain sequencing project: providing services to taxonomists for standard genome sequencing and annotation.</title>
        <authorList>
            <consortium name="The Broad Institute Genomics Platform"/>
            <consortium name="The Broad Institute Genome Sequencing Center for Infectious Disease"/>
            <person name="Wu L."/>
            <person name="Ma J."/>
        </authorList>
    </citation>
    <scope>NUCLEOTIDE SEQUENCE [LARGE SCALE GENOMIC DNA]</scope>
    <source>
        <strain evidence="3">KCTC 22437</strain>
    </source>
</reference>
<dbReference type="EMBL" id="JBHUPD010000002">
    <property type="protein sequence ID" value="MFD2873032.1"/>
    <property type="molecule type" value="Genomic_DNA"/>
</dbReference>